<name>A0A7Y6NQ00_9BURK</name>
<comment type="caution">
    <text evidence="4">The sequence shown here is derived from an EMBL/GenBank/DDBJ whole genome shotgun (WGS) entry which is preliminary data.</text>
</comment>
<dbReference type="AlphaFoldDB" id="A0A7Y6NQ00"/>
<dbReference type="EMBL" id="JABWMJ010000007">
    <property type="protein sequence ID" value="NUZ07194.1"/>
    <property type="molecule type" value="Genomic_DNA"/>
</dbReference>
<proteinExistence type="predicted"/>
<evidence type="ECO:0000256" key="1">
    <source>
        <dbReference type="ARBA" id="ARBA00007789"/>
    </source>
</evidence>
<dbReference type="Gene3D" id="3.20.20.30">
    <property type="entry name" value="Luciferase-like domain"/>
    <property type="match status" value="1"/>
</dbReference>
<dbReference type="FunFam" id="3.20.20.30:FF:000002">
    <property type="entry name" value="LLM class flavin-dependent oxidoreductase"/>
    <property type="match status" value="1"/>
</dbReference>
<dbReference type="Proteomes" id="UP000529637">
    <property type="component" value="Unassembled WGS sequence"/>
</dbReference>
<dbReference type="InterPro" id="IPR050766">
    <property type="entry name" value="Bact_Lucif_Oxidored"/>
</dbReference>
<keyword evidence="5" id="KW-1185">Reference proteome</keyword>
<accession>A0A7Y6NQ00</accession>
<dbReference type="GO" id="GO:0005829">
    <property type="term" value="C:cytosol"/>
    <property type="evidence" value="ECO:0007669"/>
    <property type="project" value="TreeGrafter"/>
</dbReference>
<dbReference type="GO" id="GO:0016705">
    <property type="term" value="F:oxidoreductase activity, acting on paired donors, with incorporation or reduction of molecular oxygen"/>
    <property type="evidence" value="ECO:0007669"/>
    <property type="project" value="InterPro"/>
</dbReference>
<dbReference type="NCBIfam" id="TIGR03558">
    <property type="entry name" value="oxido_grp_1"/>
    <property type="match status" value="1"/>
</dbReference>
<dbReference type="PANTHER" id="PTHR30137:SF6">
    <property type="entry name" value="LUCIFERASE-LIKE MONOOXYGENASE"/>
    <property type="match status" value="1"/>
</dbReference>
<sequence>MKALPPLSVLDLVPVPQGARPADALRSSLELARAAERLGYTRYWVAEHHNMTGIASAATSVVIGYLAGGTSTIRVGAGGVMLPNHSPLVIAEQFGTLASLYPGRIDLGLGRAPGTDQTTLRALRRTPQAAESFPDDVQELQALFAPARPGQAIQAVPGAGLEVPLWILGSSLFGAQLAAALGLPYAFASHFAPDALDDALMLYRRHFRPSKQLERPHAMVGLNVVAAETDDEARRLFTSQQQAFANLVRGRPGPYPPPVDDIDAYWTPAERQHASRMLACSVVGSPATVREGVARFAAETGADELMVVSAIFDPAARQRSYEILADVAGLGARRVEAPASAAV</sequence>
<dbReference type="RefSeq" id="WP_176070049.1">
    <property type="nucleotide sequence ID" value="NZ_JABWMJ010000007.1"/>
</dbReference>
<dbReference type="PANTHER" id="PTHR30137">
    <property type="entry name" value="LUCIFERASE-LIKE MONOOXYGENASE"/>
    <property type="match status" value="1"/>
</dbReference>
<evidence type="ECO:0000313" key="5">
    <source>
        <dbReference type="Proteomes" id="UP000529637"/>
    </source>
</evidence>
<dbReference type="InterPro" id="IPR019949">
    <property type="entry name" value="CmoO-like"/>
</dbReference>
<dbReference type="CDD" id="cd00347">
    <property type="entry name" value="Flavin_utilizing_monoxygenases"/>
    <property type="match status" value="2"/>
</dbReference>
<dbReference type="InterPro" id="IPR011251">
    <property type="entry name" value="Luciferase-like_dom"/>
</dbReference>
<reference evidence="4 5" key="1">
    <citation type="submission" date="2020-06" db="EMBL/GenBank/DDBJ databases">
        <title>Schlegella sp. ID0723 isolated from air conditioner.</title>
        <authorList>
            <person name="Kim D.Y."/>
            <person name="Kim D.-U."/>
        </authorList>
    </citation>
    <scope>NUCLEOTIDE SEQUENCE [LARGE SCALE GENOMIC DNA]</scope>
    <source>
        <strain evidence="4 5">ID0723</strain>
    </source>
</reference>
<feature type="domain" description="Luciferase-like" evidence="3">
    <location>
        <begin position="21"/>
        <end position="303"/>
    </location>
</feature>
<protein>
    <recommendedName>
        <fullName evidence="2">Luciferase-like monooxygenase</fullName>
    </recommendedName>
</protein>
<dbReference type="InterPro" id="IPR036661">
    <property type="entry name" value="Luciferase-like_sf"/>
</dbReference>
<organism evidence="4 5">
    <name type="scientific">Piscinibacter koreensis</name>
    <dbReference type="NCBI Taxonomy" id="2742824"/>
    <lineage>
        <taxon>Bacteria</taxon>
        <taxon>Pseudomonadati</taxon>
        <taxon>Pseudomonadota</taxon>
        <taxon>Betaproteobacteria</taxon>
        <taxon>Burkholderiales</taxon>
        <taxon>Sphaerotilaceae</taxon>
        <taxon>Piscinibacter</taxon>
    </lineage>
</organism>
<evidence type="ECO:0000256" key="2">
    <source>
        <dbReference type="ARBA" id="ARBA00074555"/>
    </source>
</evidence>
<dbReference type="SUPFAM" id="SSF51679">
    <property type="entry name" value="Bacterial luciferase-like"/>
    <property type="match status" value="1"/>
</dbReference>
<evidence type="ECO:0000313" key="4">
    <source>
        <dbReference type="EMBL" id="NUZ07194.1"/>
    </source>
</evidence>
<gene>
    <name evidence="4" type="ORF">HQN59_15630</name>
</gene>
<comment type="similarity">
    <text evidence="1">To bacterial alkanal monooxygenase alpha and beta chains.</text>
</comment>
<dbReference type="Pfam" id="PF00296">
    <property type="entry name" value="Bac_luciferase"/>
    <property type="match status" value="1"/>
</dbReference>
<evidence type="ECO:0000259" key="3">
    <source>
        <dbReference type="Pfam" id="PF00296"/>
    </source>
</evidence>